<dbReference type="InterPro" id="IPR051244">
    <property type="entry name" value="TCAF"/>
</dbReference>
<evidence type="ECO:0000313" key="2">
    <source>
        <dbReference type="EMBL" id="BDT04915.1"/>
    </source>
</evidence>
<dbReference type="PANTHER" id="PTHR15730:SF5">
    <property type="entry name" value="SI:CH211-210B2.2-RELATED"/>
    <property type="match status" value="1"/>
</dbReference>
<dbReference type="Pfam" id="PF17291">
    <property type="entry name" value="M60-like_N"/>
    <property type="match status" value="1"/>
</dbReference>
<keyword evidence="3" id="KW-1185">Reference proteome</keyword>
<reference evidence="2 3" key="1">
    <citation type="journal article" date="2022" name="Front. Microbiol.">
        <title>Male-killing mechanisms vary between Spiroplasma species.</title>
        <authorList>
            <person name="Arai H."/>
            <person name="Inoue M."/>
            <person name="Kageyama D."/>
        </authorList>
    </citation>
    <scope>NUCLEOTIDE SEQUENCE [LARGE SCALE GENOMIC DNA]</scope>
    <source>
        <strain evidence="3">sHm</strain>
    </source>
</reference>
<sequence length="441" mass="51155">MKKIIIANAQGIVEENLTKEQRVLNHSKFTTTGIFVVKGSKITIKLLENDESLLSIFIGQWGSYKNLNDGQSLKPKEYVINQENQTIISEIDGMLYLYNKNEYTDYDVLITAESEIESEIEDSTFVVGTTTNEEFQQMLYDNIESPFVEIIGEHVFGTFQMELAKELWIDEDPNNYNINETFTRLDKVYELTSMVSGLNLEYNGIARKVNNKIHITNPDTGAGYASATHYHIIIQQATGAGKALFKKKPNEGWYIWHEIGHTFQNPRYKWNDLTEVTVNISALWVEREFGFQNNLIKSHADKDIKEFILNSNADKNFDKQSLFVKLGMFWQLDQAFGKWFYSTLNQSCRLLDDKLLPTDNELKKQFFIQMTSKIANRNLIPFFAKWGIKADEDTEKIVSKYPKLTKEIWNNIFDGHYDDNAIVEHELRSYQPVQEVKVISF</sequence>
<dbReference type="Gene3D" id="3.40.390.80">
    <property type="entry name" value="Peptidase M60, enhancin-like domain 2"/>
    <property type="match status" value="1"/>
</dbReference>
<dbReference type="InterPro" id="IPR035423">
    <property type="entry name" value="M60-like_N"/>
</dbReference>
<dbReference type="InterPro" id="IPR042279">
    <property type="entry name" value="Pep_M60_3"/>
</dbReference>
<name>A0ABM8BYG9_9MOLU</name>
<organism evidence="2 3">
    <name type="scientific">Spiroplasma ixodetis</name>
    <dbReference type="NCBI Taxonomy" id="2141"/>
    <lineage>
        <taxon>Bacteria</taxon>
        <taxon>Bacillati</taxon>
        <taxon>Mycoplasmatota</taxon>
        <taxon>Mollicutes</taxon>
        <taxon>Entomoplasmatales</taxon>
        <taxon>Spiroplasmataceae</taxon>
        <taxon>Spiroplasma</taxon>
    </lineage>
</organism>
<evidence type="ECO:0000259" key="1">
    <source>
        <dbReference type="PROSITE" id="PS51723"/>
    </source>
</evidence>
<dbReference type="RefSeq" id="WP_281748528.1">
    <property type="nucleotide sequence ID" value="NZ_AP026933.1"/>
</dbReference>
<dbReference type="Pfam" id="PF13402">
    <property type="entry name" value="Peptidase_M60"/>
    <property type="match status" value="1"/>
</dbReference>
<dbReference type="Proteomes" id="UP001163387">
    <property type="component" value="Chromosome"/>
</dbReference>
<protein>
    <recommendedName>
        <fullName evidence="1">Peptidase M60 domain-containing protein</fullName>
    </recommendedName>
</protein>
<dbReference type="EMBL" id="AP026933">
    <property type="protein sequence ID" value="BDT04915.1"/>
    <property type="molecule type" value="Genomic_DNA"/>
</dbReference>
<dbReference type="PANTHER" id="PTHR15730">
    <property type="entry name" value="EXPERIMENTAL AUTOIMMUNE PROSTATITIS ANTIGEN 2-RELATED"/>
    <property type="match status" value="1"/>
</dbReference>
<accession>A0ABM8BYG9</accession>
<dbReference type="SMART" id="SM01276">
    <property type="entry name" value="M60-like"/>
    <property type="match status" value="1"/>
</dbReference>
<dbReference type="Gene3D" id="2.60.120.1250">
    <property type="entry name" value="Peptidase M60, enhancin-like domain 1"/>
    <property type="match status" value="1"/>
</dbReference>
<evidence type="ECO:0000313" key="3">
    <source>
        <dbReference type="Proteomes" id="UP001163387"/>
    </source>
</evidence>
<feature type="domain" description="Peptidase M60" evidence="1">
    <location>
        <begin position="27"/>
        <end position="337"/>
    </location>
</feature>
<gene>
    <name evidence="2" type="ORF">SHM_25610</name>
</gene>
<dbReference type="PROSITE" id="PS51723">
    <property type="entry name" value="PEPTIDASE_M60"/>
    <property type="match status" value="1"/>
</dbReference>
<dbReference type="Gene3D" id="1.10.390.30">
    <property type="entry name" value="Peptidase M60, enhancin-like domain 3"/>
    <property type="match status" value="1"/>
</dbReference>
<proteinExistence type="predicted"/>
<dbReference type="InterPro" id="IPR031161">
    <property type="entry name" value="Peptidase_M60_dom"/>
</dbReference>